<dbReference type="VEuPathDB" id="CryptoDB:Cvel_20817"/>
<feature type="signal peptide" evidence="1">
    <location>
        <begin position="1"/>
        <end position="31"/>
    </location>
</feature>
<organism evidence="2">
    <name type="scientific">Chromera velia CCMP2878</name>
    <dbReference type="NCBI Taxonomy" id="1169474"/>
    <lineage>
        <taxon>Eukaryota</taxon>
        <taxon>Sar</taxon>
        <taxon>Alveolata</taxon>
        <taxon>Colpodellida</taxon>
        <taxon>Chromeraceae</taxon>
        <taxon>Chromera</taxon>
    </lineage>
</organism>
<gene>
    <name evidence="2" type="ORF">Cvel_20817</name>
</gene>
<reference evidence="2" key="1">
    <citation type="submission" date="2014-11" db="EMBL/GenBank/DDBJ databases">
        <authorList>
            <person name="Otto D Thomas"/>
            <person name="Naeem Raeece"/>
        </authorList>
    </citation>
    <scope>NUCLEOTIDE SEQUENCE</scope>
</reference>
<dbReference type="InterPro" id="IPR053733">
    <property type="entry name" value="Heme_Transport_Util_sf"/>
</dbReference>
<feature type="chain" id="PRO_5005189867" evidence="1">
    <location>
        <begin position="32"/>
        <end position="229"/>
    </location>
</feature>
<evidence type="ECO:0000256" key="1">
    <source>
        <dbReference type="SAM" id="SignalP"/>
    </source>
</evidence>
<accession>A0A0G4G9B5</accession>
<name>A0A0G4G9B5_9ALVE</name>
<dbReference type="AlphaFoldDB" id="A0A0G4G9B5"/>
<keyword evidence="1" id="KW-0732">Signal</keyword>
<sequence>MRQRARACLLSVSLSLVLLLSLSHTSSLVEGFSPASSLLFLISFPRPREEGQRLLSALRRGLRRPCGSLRAPRVSLFAVEDSDTASAGGPVLSEGEQRIFNLMESLHESEFDFRVIVVGPQTQAVLETTMKLGPIFRVNKSPRTGKSLLTLASEDQSTELHLQLESVTKVCLVAREIKAPDGQTRYRRLLRLLREDESGVATLILADDSTEAAAFFSQLVEKYGSEFTV</sequence>
<evidence type="ECO:0000313" key="2">
    <source>
        <dbReference type="EMBL" id="CEM25383.1"/>
    </source>
</evidence>
<dbReference type="EMBL" id="CDMZ01000997">
    <property type="protein sequence ID" value="CEM25383.1"/>
    <property type="molecule type" value="Genomic_DNA"/>
</dbReference>
<proteinExistence type="predicted"/>
<protein>
    <submittedName>
        <fullName evidence="2">Uncharacterized protein</fullName>
    </submittedName>
</protein>
<dbReference type="Gene3D" id="3.40.1570.10">
    <property type="entry name" value="HemS/ChuS/ChuX like domains"/>
    <property type="match status" value="1"/>
</dbReference>